<dbReference type="Proteomes" id="UP000315949">
    <property type="component" value="Unassembled WGS sequence"/>
</dbReference>
<accession>A0A5C5U9H8</accession>
<evidence type="ECO:0000313" key="3">
    <source>
        <dbReference type="Proteomes" id="UP000315949"/>
    </source>
</evidence>
<comment type="caution">
    <text evidence="2">The sequence shown here is derived from an EMBL/GenBank/DDBJ whole genome shotgun (WGS) entry which is preliminary data.</text>
</comment>
<feature type="domain" description="DUF1989" evidence="1">
    <location>
        <begin position="5"/>
        <end position="170"/>
    </location>
</feature>
<dbReference type="Pfam" id="PF09347">
    <property type="entry name" value="DUF1989"/>
    <property type="match status" value="1"/>
</dbReference>
<dbReference type="OrthoDB" id="9772660at2"/>
<keyword evidence="3" id="KW-1185">Reference proteome</keyword>
<gene>
    <name evidence="2" type="ORF">FQY79_00610</name>
</gene>
<dbReference type="EMBL" id="VOHE01000001">
    <property type="protein sequence ID" value="TWT22190.1"/>
    <property type="molecule type" value="Genomic_DNA"/>
</dbReference>
<protein>
    <submittedName>
        <fullName evidence="2">Urea carboxylase-associated family protein</fullName>
    </submittedName>
</protein>
<evidence type="ECO:0000313" key="2">
    <source>
        <dbReference type="EMBL" id="TWT22190.1"/>
    </source>
</evidence>
<proteinExistence type="predicted"/>
<name>A0A5C5U9H8_9GAMM</name>
<dbReference type="AlphaFoldDB" id="A0A5C5U9H8"/>
<evidence type="ECO:0000259" key="1">
    <source>
        <dbReference type="Pfam" id="PF09347"/>
    </source>
</evidence>
<organism evidence="2 3">
    <name type="scientific">Luteimonas wenzhouensis</name>
    <dbReference type="NCBI Taxonomy" id="2599615"/>
    <lineage>
        <taxon>Bacteria</taxon>
        <taxon>Pseudomonadati</taxon>
        <taxon>Pseudomonadota</taxon>
        <taxon>Gammaproteobacteria</taxon>
        <taxon>Lysobacterales</taxon>
        <taxon>Lysobacteraceae</taxon>
        <taxon>Luteimonas</taxon>
    </lineage>
</organism>
<dbReference type="PANTHER" id="PTHR31527:SF0">
    <property type="entry name" value="RE64534P"/>
    <property type="match status" value="1"/>
</dbReference>
<dbReference type="PANTHER" id="PTHR31527">
    <property type="entry name" value="RE64534P"/>
    <property type="match status" value="1"/>
</dbReference>
<reference evidence="2 3" key="1">
    <citation type="submission" date="2019-07" db="EMBL/GenBank/DDBJ databases">
        <title>Luteimonas sp. YD-1 nov., isolated from acidic soil.</title>
        <authorList>
            <person name="Zhou J."/>
        </authorList>
    </citation>
    <scope>NUCLEOTIDE SEQUENCE [LARGE SCALE GENOMIC DNA]</scope>
    <source>
        <strain evidence="2 3">YD-1</strain>
    </source>
</reference>
<dbReference type="InterPro" id="IPR018959">
    <property type="entry name" value="DUF1989"/>
</dbReference>
<sequence length="241" mass="26590">MEEGRIAPCSGHALELEAGDELVVIDPLGEQVSDLTAFARDDTAEYLSSGRSIDYASKLWLSTGDVLYSNRSRPMLAIVEDTCGRHDFTLTPCSKEMFEKLYGEQPGRPGCEGNLASALAPWGIGRDRIPVAFNIFMRVEFDPASGRVSVLPPLSRAGDFVRLRAEMPLVVAMTACSAGQSNNFSYKPIDYRVERRRGARGDRDAGRGLRVPDRRRAPYHGVTTTLPRISAEWPGNEQKKV</sequence>